<dbReference type="STRING" id="692418.SAMN04488029_2366"/>
<keyword evidence="4" id="KW-0175">Coiled coil</keyword>
<dbReference type="EMBL" id="FWYF01000002">
    <property type="protein sequence ID" value="SMD35150.1"/>
    <property type="molecule type" value="Genomic_DNA"/>
</dbReference>
<dbReference type="PROSITE" id="PS50005">
    <property type="entry name" value="TPR"/>
    <property type="match status" value="3"/>
</dbReference>
<evidence type="ECO:0000259" key="5">
    <source>
        <dbReference type="Pfam" id="PF12770"/>
    </source>
</evidence>
<evidence type="ECO:0000256" key="2">
    <source>
        <dbReference type="ARBA" id="ARBA00022803"/>
    </source>
</evidence>
<evidence type="ECO:0000256" key="4">
    <source>
        <dbReference type="SAM" id="Coils"/>
    </source>
</evidence>
<name>A0A1W2GEQ1_REIFA</name>
<protein>
    <submittedName>
        <fullName evidence="6">Tetratricopeptide repeat-containing protein</fullName>
    </submittedName>
</protein>
<dbReference type="Pfam" id="PF14559">
    <property type="entry name" value="TPR_19"/>
    <property type="match status" value="1"/>
</dbReference>
<dbReference type="Pfam" id="PF12770">
    <property type="entry name" value="CHAT"/>
    <property type="match status" value="1"/>
</dbReference>
<reference evidence="6 7" key="1">
    <citation type="submission" date="2017-04" db="EMBL/GenBank/DDBJ databases">
        <authorList>
            <person name="Afonso C.L."/>
            <person name="Miller P.J."/>
            <person name="Scott M.A."/>
            <person name="Spackman E."/>
            <person name="Goraichik I."/>
            <person name="Dimitrov K.M."/>
            <person name="Suarez D.L."/>
            <person name="Swayne D.E."/>
        </authorList>
    </citation>
    <scope>NUCLEOTIDE SEQUENCE [LARGE SCALE GENOMIC DNA]</scope>
    <source>
        <strain evidence="6 7">DSM 26133</strain>
    </source>
</reference>
<evidence type="ECO:0000313" key="7">
    <source>
        <dbReference type="Proteomes" id="UP000192472"/>
    </source>
</evidence>
<organism evidence="6 7">
    <name type="scientific">Reichenbachiella faecimaris</name>
    <dbReference type="NCBI Taxonomy" id="692418"/>
    <lineage>
        <taxon>Bacteria</taxon>
        <taxon>Pseudomonadati</taxon>
        <taxon>Bacteroidota</taxon>
        <taxon>Cytophagia</taxon>
        <taxon>Cytophagales</taxon>
        <taxon>Reichenbachiellaceae</taxon>
        <taxon>Reichenbachiella</taxon>
    </lineage>
</organism>
<feature type="domain" description="CHAT" evidence="5">
    <location>
        <begin position="1008"/>
        <end position="1319"/>
    </location>
</feature>
<dbReference type="Gene3D" id="1.25.40.10">
    <property type="entry name" value="Tetratricopeptide repeat domain"/>
    <property type="match status" value="6"/>
</dbReference>
<keyword evidence="2 3" id="KW-0802">TPR repeat</keyword>
<dbReference type="PANTHER" id="PTHR45641:SF19">
    <property type="entry name" value="NEPHROCYSTIN-3"/>
    <property type="match status" value="1"/>
</dbReference>
<dbReference type="PRINTS" id="PR00381">
    <property type="entry name" value="KINESINLIGHT"/>
</dbReference>
<evidence type="ECO:0000256" key="3">
    <source>
        <dbReference type="PROSITE-ProRule" id="PRU00339"/>
    </source>
</evidence>
<evidence type="ECO:0000256" key="1">
    <source>
        <dbReference type="ARBA" id="ARBA00022737"/>
    </source>
</evidence>
<dbReference type="InterPro" id="IPR011990">
    <property type="entry name" value="TPR-like_helical_dom_sf"/>
</dbReference>
<dbReference type="Pfam" id="PF13181">
    <property type="entry name" value="TPR_8"/>
    <property type="match status" value="1"/>
</dbReference>
<feature type="coiled-coil region" evidence="4">
    <location>
        <begin position="873"/>
        <end position="910"/>
    </location>
</feature>
<evidence type="ECO:0000313" key="6">
    <source>
        <dbReference type="EMBL" id="SMD35150.1"/>
    </source>
</evidence>
<proteinExistence type="predicted"/>
<accession>A0A1W2GEQ1</accession>
<dbReference type="InterPro" id="IPR024983">
    <property type="entry name" value="CHAT_dom"/>
</dbReference>
<feature type="repeat" description="TPR" evidence="3">
    <location>
        <begin position="708"/>
        <end position="741"/>
    </location>
</feature>
<feature type="repeat" description="TPR" evidence="3">
    <location>
        <begin position="215"/>
        <end position="248"/>
    </location>
</feature>
<keyword evidence="1" id="KW-0677">Repeat</keyword>
<keyword evidence="7" id="KW-1185">Reference proteome</keyword>
<dbReference type="SUPFAM" id="SSF48452">
    <property type="entry name" value="TPR-like"/>
    <property type="match status" value="5"/>
</dbReference>
<gene>
    <name evidence="6" type="ORF">SAMN04488029_2366</name>
</gene>
<dbReference type="SMART" id="SM00028">
    <property type="entry name" value="TPR"/>
    <property type="match status" value="14"/>
</dbReference>
<dbReference type="InterPro" id="IPR019734">
    <property type="entry name" value="TPR_rpt"/>
</dbReference>
<feature type="coiled-coil region" evidence="4">
    <location>
        <begin position="679"/>
        <end position="737"/>
    </location>
</feature>
<sequence>MSMAQQDWHSLYNQSVDDYNNYNLTAAKENCLKSLDLLTQVESADHPNVAPILRQLALICYDEGTFEEGLGYATQEKELLIKLQKTGDENYAITLYNIGLLYSASGNFQLAQKTLEEAKVLLLQFHTLDDLEIAEVDGNLAITHYYLLEWEACQPLFKSALSTMDRSEEQSPEYANILYTYGDYCLVSGQPKEAIEALLPLDEAYKEQGSSEQLASIEVKIASAYEENGEMNHAVKYYEAAISIFENLSASDHEDYLIALNNLSLLYQRTGQLQKAENLMSQVVDKNPDPSDPAYLIAMANLGSIYFMNENFDLAQSTFDKIIKHADLSETTALKPYLLAMNGIALIKVGKGLYADALDTSKKAITQAGNNTPQLVPLLKSKASAQIAMGQYAEAENTLKQILPLALHHQSETMDVKARLASLYTSMNQLSKAEALYKEITPFYESQSQIAELEYVNFLGNYAAFLQANSDFALAEKMLIQSMETKKRLFGAESPTYLSSFENLGVLYLTLGKYSKSKEILVAVHQTKTASKDFDDVSKGYTLSNLGVINRAMGDFGEAEEYFIQSLKSHENSLGREHIYYANTSNELGLLYMKMGNTKAARVRLQDALSIFKSSYGKNHIDYVSALENLASLNYMEGEMEKSKLQLEEALEIDKVILGIEHPLYSKTLHNLASILEELEEYDKASQLYTESLEIAEKNFGKQHPSYANTLYNLAVLKQEQEQFEEAKNLFQEVVELRSKLLNANHPDIAYSYYGLASVKQKTEDYDGAQNDYRKAIRSYLKSINNYFPSLSEEEKSAFYAKIKPVFEAYQDFAVEFVYHHRGDQTQMNQMLADLYDLQLQTKALLLNASNKIRNTIMNSGNVALIAKFNEWQASKEELVKSLNLSKDELERNNIDLAAMQANTNSLEKEISKISTAFAGEYDQQAISWADVQEKLGDKERAIEILRIKKNTKNDSIYYAALILSGASGTFPQLVVVEDGVNMESKYFKQYKNMIVYKLENPRSYGQYWEPIDEFLTDTKRIYLSSDGVYNKININTLYDPGQKEYVFDKYAIDLLSNTKELTESSTSNQTPQASKASIFGFPDYELGAGEMLATSASAERGFESGISALPGTLIEINNIAETLDQHFWKYEKYEAAEANEVNVKNINNPKLLHIATHGFFMSDMTIKADANEGIQTQEARFNPLLRSGLLLAGASKTFKGEPLPYDEDGILTAYEAMNLNLDETELVVMSACETGLGEVKNGEGVYGLQRAFIVAGADNLIMSLWKVNDETTQKLMSRFYSHWMNGSTKKEAFHEAIKSLKKEYKQPYYWGAFVILGN</sequence>
<dbReference type="Proteomes" id="UP000192472">
    <property type="component" value="Unassembled WGS sequence"/>
</dbReference>
<feature type="repeat" description="TPR" evidence="3">
    <location>
        <begin position="666"/>
        <end position="699"/>
    </location>
</feature>
<dbReference type="Pfam" id="PF13424">
    <property type="entry name" value="TPR_12"/>
    <property type="match status" value="5"/>
</dbReference>
<dbReference type="PANTHER" id="PTHR45641">
    <property type="entry name" value="TETRATRICOPEPTIDE REPEAT PROTEIN (AFU_ORTHOLOGUE AFUA_6G03870)"/>
    <property type="match status" value="1"/>
</dbReference>